<keyword evidence="2" id="KW-0732">Signal</keyword>
<dbReference type="InterPro" id="IPR043756">
    <property type="entry name" value="DUF5702"/>
</dbReference>
<feature type="compositionally biased region" description="Basic and acidic residues" evidence="1">
    <location>
        <begin position="147"/>
        <end position="160"/>
    </location>
</feature>
<reference evidence="3 4" key="1">
    <citation type="submission" date="2024-03" db="EMBL/GenBank/DDBJ databases">
        <title>Human intestinal bacterial collection.</title>
        <authorList>
            <person name="Pauvert C."/>
            <person name="Hitch T.C.A."/>
            <person name="Clavel T."/>
        </authorList>
    </citation>
    <scope>NUCLEOTIDE SEQUENCE [LARGE SCALE GENOMIC DNA]</scope>
    <source>
        <strain evidence="3 4">CLA-AA-H95</strain>
    </source>
</reference>
<organism evidence="3 4">
    <name type="scientific">Blautia intestinihominis</name>
    <dbReference type="NCBI Taxonomy" id="3133152"/>
    <lineage>
        <taxon>Bacteria</taxon>
        <taxon>Bacillati</taxon>
        <taxon>Bacillota</taxon>
        <taxon>Clostridia</taxon>
        <taxon>Lachnospirales</taxon>
        <taxon>Lachnospiraceae</taxon>
        <taxon>Blautia</taxon>
    </lineage>
</organism>
<evidence type="ECO:0000313" key="3">
    <source>
        <dbReference type="EMBL" id="MEQ2357371.1"/>
    </source>
</evidence>
<evidence type="ECO:0000256" key="2">
    <source>
        <dbReference type="SAM" id="SignalP"/>
    </source>
</evidence>
<proteinExistence type="predicted"/>
<sequence>MKKKGSITVFLALVLSVLLSLVATSIQSVQAAAARTQILNGLDIGLYSLFGQYDRSLLKDYDLFFLDGAQGGTELDLAAVYDNMESYMKPVLKQNSQKLRIKQGGFTGYRLATDQNGEVFYHQAVSYMKDTLGGQGVQALLNRLKDREEKTKQAETDGKTAENGGTLENYDSEMNGAFNKSQEAAEAAKKEEAKEEDFGSGEGGGFSDGESNNAKNPIPAIRRIRTMSLLDLVVPASKGISEVQISTKDLVSKRNLEVGMSMPGNPTEDSSQTSQMLFQKYLTDRLGNYQKPAASGLKYQQEYILGANDNDRANLRTVANRLLLIREGINAACLMSDAGKRAQMHALALAIASGFLVPPAAVIIEAALLLCWSFAESVLDVRELFHGGKVPLVKNAANWQLSLENLPYLLENLDSQRKDAENGMSYEDYLQVLLLAQSKQEKLQRGMDMIEVCIRESKGRDSFRLDCCIEAIEASVDVDANRNRVFTVTRQYSYI</sequence>
<feature type="signal peptide" evidence="2">
    <location>
        <begin position="1"/>
        <end position="31"/>
    </location>
</feature>
<feature type="compositionally biased region" description="Basic and acidic residues" evidence="1">
    <location>
        <begin position="186"/>
        <end position="197"/>
    </location>
</feature>
<dbReference type="Proteomes" id="UP001446032">
    <property type="component" value="Unassembled WGS sequence"/>
</dbReference>
<feature type="chain" id="PRO_5046553583" evidence="2">
    <location>
        <begin position="32"/>
        <end position="495"/>
    </location>
</feature>
<dbReference type="EMBL" id="JBBMEI010000006">
    <property type="protein sequence ID" value="MEQ2357371.1"/>
    <property type="molecule type" value="Genomic_DNA"/>
</dbReference>
<dbReference type="RefSeq" id="WP_118252151.1">
    <property type="nucleotide sequence ID" value="NZ_JBBMEI010000006.1"/>
</dbReference>
<feature type="region of interest" description="Disordered" evidence="1">
    <location>
        <begin position="147"/>
        <end position="214"/>
    </location>
</feature>
<protein>
    <submittedName>
        <fullName evidence="3">DUF5702 domain-containing protein</fullName>
    </submittedName>
</protein>
<dbReference type="Pfam" id="PF18960">
    <property type="entry name" value="DUF5702"/>
    <property type="match status" value="1"/>
</dbReference>
<gene>
    <name evidence="3" type="ORF">WMO75_03255</name>
</gene>
<evidence type="ECO:0000256" key="1">
    <source>
        <dbReference type="SAM" id="MobiDB-lite"/>
    </source>
</evidence>
<comment type="caution">
    <text evidence="3">The sequence shown here is derived from an EMBL/GenBank/DDBJ whole genome shotgun (WGS) entry which is preliminary data.</text>
</comment>
<name>A0ABV1AI15_9FIRM</name>
<accession>A0ABV1AI15</accession>
<evidence type="ECO:0000313" key="4">
    <source>
        <dbReference type="Proteomes" id="UP001446032"/>
    </source>
</evidence>
<keyword evidence="4" id="KW-1185">Reference proteome</keyword>